<dbReference type="SUPFAM" id="SSF55874">
    <property type="entry name" value="ATPase domain of HSP90 chaperone/DNA topoisomerase II/histidine kinase"/>
    <property type="match status" value="1"/>
</dbReference>
<accession>A0A426TXI0</accession>
<keyword evidence="13" id="KW-0411">Iron-sulfur</keyword>
<evidence type="ECO:0000256" key="10">
    <source>
        <dbReference type="ARBA" id="ARBA00022777"/>
    </source>
</evidence>
<dbReference type="NCBIfam" id="TIGR00229">
    <property type="entry name" value="sensory_box"/>
    <property type="match status" value="1"/>
</dbReference>
<dbReference type="SUPFAM" id="SSF55785">
    <property type="entry name" value="PYP-like sensor domain (PAS domain)"/>
    <property type="match status" value="1"/>
</dbReference>
<gene>
    <name evidence="20" type="ORF">EI684_13660</name>
</gene>
<keyword evidence="9" id="KW-0479">Metal-binding</keyword>
<dbReference type="PROSITE" id="PS50110">
    <property type="entry name" value="RESPONSE_REGULATORY"/>
    <property type="match status" value="1"/>
</dbReference>
<dbReference type="InterPro" id="IPR011006">
    <property type="entry name" value="CheY-like_superfamily"/>
</dbReference>
<dbReference type="AlphaFoldDB" id="A0A426TXI0"/>
<evidence type="ECO:0000256" key="16">
    <source>
        <dbReference type="PROSITE-ProRule" id="PRU00169"/>
    </source>
</evidence>
<keyword evidence="7" id="KW-0963">Cytoplasm</keyword>
<dbReference type="EMBL" id="RSAS01000542">
    <property type="protein sequence ID" value="RRR70236.1"/>
    <property type="molecule type" value="Genomic_DNA"/>
</dbReference>
<comment type="cofactor">
    <cofactor evidence="2">
        <name>[4Fe-4S] cluster</name>
        <dbReference type="ChEBI" id="CHEBI:49883"/>
    </cofactor>
</comment>
<dbReference type="Pfam" id="PF08448">
    <property type="entry name" value="PAS_4"/>
    <property type="match status" value="1"/>
</dbReference>
<dbReference type="Gene3D" id="1.20.5.1930">
    <property type="match status" value="1"/>
</dbReference>
<evidence type="ECO:0000256" key="15">
    <source>
        <dbReference type="ARBA" id="ARBA00030800"/>
    </source>
</evidence>
<dbReference type="SMART" id="SM00387">
    <property type="entry name" value="HATPase_c"/>
    <property type="match status" value="1"/>
</dbReference>
<feature type="domain" description="Response regulatory" evidence="18">
    <location>
        <begin position="13"/>
        <end position="129"/>
    </location>
</feature>
<dbReference type="InterPro" id="IPR001789">
    <property type="entry name" value="Sig_transdc_resp-reg_receiver"/>
</dbReference>
<name>A0A426TXI0_9CHLR</name>
<dbReference type="Gene3D" id="3.40.50.2300">
    <property type="match status" value="1"/>
</dbReference>
<dbReference type="InterPro" id="IPR000014">
    <property type="entry name" value="PAS"/>
</dbReference>
<keyword evidence="11" id="KW-0408">Iron</keyword>
<feature type="modified residue" description="4-aspartylphosphate" evidence="16">
    <location>
        <position position="62"/>
    </location>
</feature>
<dbReference type="InterPro" id="IPR036890">
    <property type="entry name" value="HATPase_C_sf"/>
</dbReference>
<dbReference type="SMART" id="SM00448">
    <property type="entry name" value="REC"/>
    <property type="match status" value="1"/>
</dbReference>
<evidence type="ECO:0000256" key="5">
    <source>
        <dbReference type="ARBA" id="ARBA00017322"/>
    </source>
</evidence>
<dbReference type="Pfam" id="PF07730">
    <property type="entry name" value="HisKA_3"/>
    <property type="match status" value="1"/>
</dbReference>
<evidence type="ECO:0000256" key="9">
    <source>
        <dbReference type="ARBA" id="ARBA00022723"/>
    </source>
</evidence>
<evidence type="ECO:0000259" key="18">
    <source>
        <dbReference type="PROSITE" id="PS50110"/>
    </source>
</evidence>
<dbReference type="PROSITE" id="PS50109">
    <property type="entry name" value="HIS_KIN"/>
    <property type="match status" value="1"/>
</dbReference>
<evidence type="ECO:0000256" key="3">
    <source>
        <dbReference type="ARBA" id="ARBA00004496"/>
    </source>
</evidence>
<keyword evidence="16" id="KW-0597">Phosphoprotein</keyword>
<sequence>MSPRYILMARLSSVLIVDDLETSRSIMHEILMAEGYELLFAAGGAEALRMARDCAPDLILLDLMMPDIDGFTVCRTLRADVQMGQIPVIIVTALDDRESRLKGFQAGCDDFVSKPFDRLELRMRVRTIVRLNRYRLLVNEQQRFETLFTRSPNGLVMLDRDGNITLVNPEMVRLVAAPNAESLIGQQLPDLLNPGDRERCHEWIARLMTAEAPLSHLSASLISHDGLHRPVELDGSWFAWADAPAAQIVVRDISDRIKAHLLEEDRRQLAFDLHDEVAQTATAVYRQLEQFQYNFPLRRPAAKASLVRAIDLSRRLIRETRHLLAGLRPTALDDLGLVPALRLHATNLANEGLKIDLQENLGKQRLPSPVELTLFRIAQEALTNVRKHAGTMSAKIELTYQDARVRLAVEDQGRGLPEASTPTMIGHHLGLRNMQDRAALLGGQVQITSQPGKGTRVMVELPINEQMNGRADEQMNPEP</sequence>
<comment type="catalytic activity">
    <reaction evidence="1">
        <text>ATP + protein L-histidine = ADP + protein N-phospho-L-histidine.</text>
        <dbReference type="EC" id="2.7.13.3"/>
    </reaction>
</comment>
<dbReference type="InterPro" id="IPR050482">
    <property type="entry name" value="Sensor_HK_TwoCompSys"/>
</dbReference>
<evidence type="ECO:0000259" key="17">
    <source>
        <dbReference type="PROSITE" id="PS50109"/>
    </source>
</evidence>
<keyword evidence="12" id="KW-0902">Two-component regulatory system</keyword>
<keyword evidence="8" id="KW-0808">Transferase</keyword>
<evidence type="ECO:0000256" key="13">
    <source>
        <dbReference type="ARBA" id="ARBA00023014"/>
    </source>
</evidence>
<dbReference type="Pfam" id="PF00072">
    <property type="entry name" value="Response_reg"/>
    <property type="match status" value="1"/>
</dbReference>
<dbReference type="Proteomes" id="UP000280307">
    <property type="component" value="Unassembled WGS sequence"/>
</dbReference>
<dbReference type="GO" id="GO:0051539">
    <property type="term" value="F:4 iron, 4 sulfur cluster binding"/>
    <property type="evidence" value="ECO:0007669"/>
    <property type="project" value="UniProtKB-KW"/>
</dbReference>
<dbReference type="CDD" id="cd16917">
    <property type="entry name" value="HATPase_UhpB-NarQ-NarX-like"/>
    <property type="match status" value="1"/>
</dbReference>
<dbReference type="InterPro" id="IPR003594">
    <property type="entry name" value="HATPase_dom"/>
</dbReference>
<proteinExistence type="predicted"/>
<dbReference type="InterPro" id="IPR005467">
    <property type="entry name" value="His_kinase_dom"/>
</dbReference>
<dbReference type="InterPro" id="IPR013656">
    <property type="entry name" value="PAS_4"/>
</dbReference>
<dbReference type="GO" id="GO:0046983">
    <property type="term" value="F:protein dimerization activity"/>
    <property type="evidence" value="ECO:0007669"/>
    <property type="project" value="InterPro"/>
</dbReference>
<evidence type="ECO:0000256" key="14">
    <source>
        <dbReference type="ARBA" id="ARBA00024827"/>
    </source>
</evidence>
<dbReference type="SMART" id="SM00091">
    <property type="entry name" value="PAS"/>
    <property type="match status" value="1"/>
</dbReference>
<comment type="function">
    <text evidence="14">Member of the two-component regulatory system NreB/NreC involved in the control of dissimilatory nitrate/nitrite reduction in response to oxygen. NreB functions as a direct oxygen sensor histidine kinase which is autophosphorylated, in the absence of oxygen, probably at the conserved histidine residue, and transfers its phosphate group probably to a conserved aspartate residue of NreC. NreB/NreC activates the expression of the nitrate (narGHJI) and nitrite (nir) reductase operons, as well as the putative nitrate transporter gene narT.</text>
</comment>
<dbReference type="InterPro" id="IPR035965">
    <property type="entry name" value="PAS-like_dom_sf"/>
</dbReference>
<dbReference type="PANTHER" id="PTHR24421">
    <property type="entry name" value="NITRATE/NITRITE SENSOR PROTEIN NARX-RELATED"/>
    <property type="match status" value="1"/>
</dbReference>
<feature type="domain" description="Histidine kinase" evidence="17">
    <location>
        <begin position="374"/>
        <end position="465"/>
    </location>
</feature>
<comment type="subcellular location">
    <subcellularLocation>
        <location evidence="3">Cytoplasm</location>
    </subcellularLocation>
</comment>
<dbReference type="Pfam" id="PF02518">
    <property type="entry name" value="HATPase_c"/>
    <property type="match status" value="1"/>
</dbReference>
<evidence type="ECO:0000256" key="6">
    <source>
        <dbReference type="ARBA" id="ARBA00022485"/>
    </source>
</evidence>
<dbReference type="GO" id="GO:0046872">
    <property type="term" value="F:metal ion binding"/>
    <property type="evidence" value="ECO:0007669"/>
    <property type="project" value="UniProtKB-KW"/>
</dbReference>
<reference evidence="20 21" key="1">
    <citation type="submission" date="2018-12" db="EMBL/GenBank/DDBJ databases">
        <title>Genome Sequence of Candidatus Viridilinea halotolerans isolated from saline sulfide-rich spring.</title>
        <authorList>
            <person name="Grouzdev D.S."/>
            <person name="Burganskaya E.I."/>
            <person name="Krutkina M.S."/>
            <person name="Sukhacheva M.V."/>
            <person name="Gorlenko V.M."/>
        </authorList>
    </citation>
    <scope>NUCLEOTIDE SEQUENCE [LARGE SCALE GENOMIC DNA]</scope>
    <source>
        <strain evidence="20">Chok-6</strain>
    </source>
</reference>
<feature type="domain" description="PAS" evidence="19">
    <location>
        <begin position="140"/>
        <end position="211"/>
    </location>
</feature>
<evidence type="ECO:0000256" key="7">
    <source>
        <dbReference type="ARBA" id="ARBA00022490"/>
    </source>
</evidence>
<keyword evidence="6" id="KW-0004">4Fe-4S</keyword>
<evidence type="ECO:0000313" key="21">
    <source>
        <dbReference type="Proteomes" id="UP000280307"/>
    </source>
</evidence>
<dbReference type="PRINTS" id="PR00344">
    <property type="entry name" value="BCTRLSENSOR"/>
</dbReference>
<dbReference type="PROSITE" id="PS50112">
    <property type="entry name" value="PAS"/>
    <property type="match status" value="1"/>
</dbReference>
<evidence type="ECO:0000313" key="20">
    <source>
        <dbReference type="EMBL" id="RRR70236.1"/>
    </source>
</evidence>
<dbReference type="SUPFAM" id="SSF52172">
    <property type="entry name" value="CheY-like"/>
    <property type="match status" value="1"/>
</dbReference>
<dbReference type="InterPro" id="IPR004358">
    <property type="entry name" value="Sig_transdc_His_kin-like_C"/>
</dbReference>
<comment type="caution">
    <text evidence="20">The sequence shown here is derived from an EMBL/GenBank/DDBJ whole genome shotgun (WGS) entry which is preliminary data.</text>
</comment>
<keyword evidence="10" id="KW-0418">Kinase</keyword>
<evidence type="ECO:0000256" key="11">
    <source>
        <dbReference type="ARBA" id="ARBA00023004"/>
    </source>
</evidence>
<dbReference type="GO" id="GO:0016020">
    <property type="term" value="C:membrane"/>
    <property type="evidence" value="ECO:0007669"/>
    <property type="project" value="InterPro"/>
</dbReference>
<dbReference type="Gene3D" id="3.30.565.10">
    <property type="entry name" value="Histidine kinase-like ATPase, C-terminal domain"/>
    <property type="match status" value="1"/>
</dbReference>
<evidence type="ECO:0000256" key="1">
    <source>
        <dbReference type="ARBA" id="ARBA00000085"/>
    </source>
</evidence>
<evidence type="ECO:0000256" key="8">
    <source>
        <dbReference type="ARBA" id="ARBA00022679"/>
    </source>
</evidence>
<organism evidence="20 21">
    <name type="scientific">Candidatus Viridilinea halotolerans</name>
    <dbReference type="NCBI Taxonomy" id="2491704"/>
    <lineage>
        <taxon>Bacteria</taxon>
        <taxon>Bacillati</taxon>
        <taxon>Chloroflexota</taxon>
        <taxon>Chloroflexia</taxon>
        <taxon>Chloroflexales</taxon>
        <taxon>Chloroflexineae</taxon>
        <taxon>Oscillochloridaceae</taxon>
        <taxon>Candidatus Viridilinea</taxon>
    </lineage>
</organism>
<dbReference type="GO" id="GO:0000155">
    <property type="term" value="F:phosphorelay sensor kinase activity"/>
    <property type="evidence" value="ECO:0007669"/>
    <property type="project" value="InterPro"/>
</dbReference>
<evidence type="ECO:0000259" key="19">
    <source>
        <dbReference type="PROSITE" id="PS50112"/>
    </source>
</evidence>
<dbReference type="CDD" id="cd00130">
    <property type="entry name" value="PAS"/>
    <property type="match status" value="1"/>
</dbReference>
<dbReference type="InterPro" id="IPR011712">
    <property type="entry name" value="Sig_transdc_His_kin_sub3_dim/P"/>
</dbReference>
<evidence type="ECO:0000256" key="4">
    <source>
        <dbReference type="ARBA" id="ARBA00012438"/>
    </source>
</evidence>
<evidence type="ECO:0000256" key="2">
    <source>
        <dbReference type="ARBA" id="ARBA00001966"/>
    </source>
</evidence>
<dbReference type="GO" id="GO:0005737">
    <property type="term" value="C:cytoplasm"/>
    <property type="evidence" value="ECO:0007669"/>
    <property type="project" value="UniProtKB-SubCell"/>
</dbReference>
<protein>
    <recommendedName>
        <fullName evidence="5">Oxygen sensor histidine kinase NreB</fullName>
        <ecNumber evidence="4">2.7.13.3</ecNumber>
    </recommendedName>
    <alternativeName>
        <fullName evidence="15">Nitrogen regulation protein B</fullName>
    </alternativeName>
</protein>
<dbReference type="Gene3D" id="3.30.450.20">
    <property type="entry name" value="PAS domain"/>
    <property type="match status" value="1"/>
</dbReference>
<dbReference type="EC" id="2.7.13.3" evidence="4"/>
<evidence type="ECO:0000256" key="12">
    <source>
        <dbReference type="ARBA" id="ARBA00023012"/>
    </source>
</evidence>